<dbReference type="Pfam" id="PF12833">
    <property type="entry name" value="HTH_18"/>
    <property type="match status" value="1"/>
</dbReference>
<evidence type="ECO:0000256" key="2">
    <source>
        <dbReference type="ARBA" id="ARBA00023125"/>
    </source>
</evidence>
<sequence length="751" mass="85946">MMRKRLQNPLFYRFLLSYLLVLGLPIVIMGLTLYTLTLGLLKEHAYDANWRMLSQISEKVDTEFREIMQISAKLMYYRELFEAPANETVHNLQNQNLLNYVISSEFIDELAIYSYNNRTIISNQSSYSQDVFKRQFAIQAEKSGDIIGHMQSISKPEFSLVHKINPSGEKDRYYVYYVPLPINSNEPKGIALFFIDEMKFTKLLGSLTENKAGNALIADQAGHILTSLYPIEQAEAFVREQITSSGHPVKKPLQYKDVKYQTFHVTSSSNGYHYMMMTPHDELMEAVYHLRNRGFMALALILIAGSIIIFLLMHMNFNPLQELIEFVESKWGSRSAQTRGIGQIRKALQLAEQLELDMKEKMERSVPALRQQMLGDLLRGLHDDLDAFNEQGKSLGLRLQPVPTQVAVIELPDADNDSSELMDKLEEAAGHESTGRMYVISLIEQGRVAILYQKSDCTETMNLIWSDLHSTLAQELGSPPTIGVGTFQNTLHELPISFLQANSSLNYASVMGRGIVISFEGIQQLELNSNGQPELDFDALKQYLLTGKFMEARELIAEFIQKIMKESGTLFQATSLCFEITNFVWRVLQDVPGFQQQRIVFPDMITLSRIHTIKELGERVYTVCDEAFKQVERMISNDLEDEFISSVMRYLQRHALVQDFAIQNMADELSCSVSHLRRIFKEQTGQTIYDYVNELRMNQAKALLAETDHPVQEIVQKVGYSDVSSFIRKFKQVTMMTPGEYRKAGVLRRKS</sequence>
<name>A0ABW3HL73_9BACL</name>
<gene>
    <name evidence="6" type="ORF">ACFQ2I_02180</name>
</gene>
<dbReference type="InterPro" id="IPR009057">
    <property type="entry name" value="Homeodomain-like_sf"/>
</dbReference>
<reference evidence="7" key="1">
    <citation type="journal article" date="2019" name="Int. J. Syst. Evol. Microbiol.">
        <title>The Global Catalogue of Microorganisms (GCM) 10K type strain sequencing project: providing services to taxonomists for standard genome sequencing and annotation.</title>
        <authorList>
            <consortium name="The Broad Institute Genomics Platform"/>
            <consortium name="The Broad Institute Genome Sequencing Center for Infectious Disease"/>
            <person name="Wu L."/>
            <person name="Ma J."/>
        </authorList>
    </citation>
    <scope>NUCLEOTIDE SEQUENCE [LARGE SCALE GENOMIC DNA]</scope>
    <source>
        <strain evidence="7">CCUG 59129</strain>
    </source>
</reference>
<dbReference type="Gene3D" id="1.10.10.60">
    <property type="entry name" value="Homeodomain-like"/>
    <property type="match status" value="2"/>
</dbReference>
<dbReference type="PANTHER" id="PTHR43280:SF11">
    <property type="entry name" value="RCS-SPECIFIC HTH-TYPE TRANSCRIPTIONAL ACTIVATOR RCLR"/>
    <property type="match status" value="1"/>
</dbReference>
<evidence type="ECO:0000313" key="6">
    <source>
        <dbReference type="EMBL" id="MFD0958192.1"/>
    </source>
</evidence>
<dbReference type="PROSITE" id="PS01124">
    <property type="entry name" value="HTH_ARAC_FAMILY_2"/>
    <property type="match status" value="1"/>
</dbReference>
<keyword evidence="2" id="KW-0238">DNA-binding</keyword>
<dbReference type="SMART" id="SM00342">
    <property type="entry name" value="HTH_ARAC"/>
    <property type="match status" value="1"/>
</dbReference>
<dbReference type="EMBL" id="JBHTJZ010000004">
    <property type="protein sequence ID" value="MFD0958192.1"/>
    <property type="molecule type" value="Genomic_DNA"/>
</dbReference>
<keyword evidence="3" id="KW-0804">Transcription</keyword>
<keyword evidence="4" id="KW-0812">Transmembrane</keyword>
<dbReference type="Proteomes" id="UP001596989">
    <property type="component" value="Unassembled WGS sequence"/>
</dbReference>
<evidence type="ECO:0000256" key="3">
    <source>
        <dbReference type="ARBA" id="ARBA00023163"/>
    </source>
</evidence>
<dbReference type="InterPro" id="IPR018060">
    <property type="entry name" value="HTH_AraC"/>
</dbReference>
<keyword evidence="4" id="KW-0472">Membrane</keyword>
<evidence type="ECO:0000256" key="4">
    <source>
        <dbReference type="SAM" id="Phobius"/>
    </source>
</evidence>
<dbReference type="PANTHER" id="PTHR43280">
    <property type="entry name" value="ARAC-FAMILY TRANSCRIPTIONAL REGULATOR"/>
    <property type="match status" value="1"/>
</dbReference>
<accession>A0ABW3HL73</accession>
<protein>
    <submittedName>
        <fullName evidence="6">Helix-turn-helix domain-containing protein</fullName>
    </submittedName>
</protein>
<keyword evidence="7" id="KW-1185">Reference proteome</keyword>
<keyword evidence="4" id="KW-1133">Transmembrane helix</keyword>
<evidence type="ECO:0000256" key="1">
    <source>
        <dbReference type="ARBA" id="ARBA00023015"/>
    </source>
</evidence>
<organism evidence="6 7">
    <name type="scientific">Paenibacillus chungangensis</name>
    <dbReference type="NCBI Taxonomy" id="696535"/>
    <lineage>
        <taxon>Bacteria</taxon>
        <taxon>Bacillati</taxon>
        <taxon>Bacillota</taxon>
        <taxon>Bacilli</taxon>
        <taxon>Bacillales</taxon>
        <taxon>Paenibacillaceae</taxon>
        <taxon>Paenibacillus</taxon>
    </lineage>
</organism>
<dbReference type="Pfam" id="PF17853">
    <property type="entry name" value="GGDEF_2"/>
    <property type="match status" value="1"/>
</dbReference>
<evidence type="ECO:0000259" key="5">
    <source>
        <dbReference type="PROSITE" id="PS01124"/>
    </source>
</evidence>
<proteinExistence type="predicted"/>
<feature type="domain" description="HTH araC/xylS-type" evidence="5">
    <location>
        <begin position="645"/>
        <end position="744"/>
    </location>
</feature>
<dbReference type="SUPFAM" id="SSF46689">
    <property type="entry name" value="Homeodomain-like"/>
    <property type="match status" value="2"/>
</dbReference>
<keyword evidence="1" id="KW-0805">Transcription regulation</keyword>
<dbReference type="InterPro" id="IPR041522">
    <property type="entry name" value="CdaR_GGDEF"/>
</dbReference>
<comment type="caution">
    <text evidence="6">The sequence shown here is derived from an EMBL/GenBank/DDBJ whole genome shotgun (WGS) entry which is preliminary data.</text>
</comment>
<evidence type="ECO:0000313" key="7">
    <source>
        <dbReference type="Proteomes" id="UP001596989"/>
    </source>
</evidence>
<feature type="transmembrane region" description="Helical" evidence="4">
    <location>
        <begin position="15"/>
        <end position="41"/>
    </location>
</feature>
<feature type="transmembrane region" description="Helical" evidence="4">
    <location>
        <begin position="294"/>
        <end position="315"/>
    </location>
</feature>
<dbReference type="RefSeq" id="WP_377561845.1">
    <property type="nucleotide sequence ID" value="NZ_JBHTJZ010000004.1"/>
</dbReference>